<dbReference type="Pfam" id="PF01239">
    <property type="entry name" value="PPTA"/>
    <property type="match status" value="2"/>
</dbReference>
<protein>
    <recommendedName>
        <fullName evidence="7">Protein prenylyltransferase</fullName>
    </recommendedName>
</protein>
<proteinExistence type="inferred from homology"/>
<dbReference type="PANTHER" id="PTHR11129:SF3">
    <property type="entry name" value="PROTEIN PRENYLTRANSFERASE ALPHA SUBUNIT REPEAT-CONTAINING PROTEIN 1"/>
    <property type="match status" value="1"/>
</dbReference>
<accession>A0A2T2NTP7</accession>
<dbReference type="AlphaFoldDB" id="A0A2T2NTP7"/>
<sequence>MSWDRPGPSDLEERAYDVLTTFFAQHQDHALEIEILPPAIQPPDGFLMHEGLNVGIPKKILTLAFLEARRRFLASIKLNEPDSILALEASTLVLLANTEHITAANFRKRRLLHLKHVLKEKNEKLHRDAYTNALDQELVFLNTILASPLHRQSKSPTLWHHRIWLQDLLMPTKLLDRKGDHSFLIMVRAELDVIFKAAQHHPKNFYAWQYGRRLYLKLDHLYHNHSDHPWKTWCCKNPSDISGWSFLQFLLPRLKSVSRRRRIVKEVLDYAIRLQLDQESLWVFVRTVLADATLENERDALLQQLTDYTDGKDTINIVAYAVQARNWIASYRIPPSEIQTTQPTKER</sequence>
<evidence type="ECO:0000256" key="4">
    <source>
        <dbReference type="ARBA" id="ARBA00022737"/>
    </source>
</evidence>
<dbReference type="OrthoDB" id="5358702at2759"/>
<dbReference type="Gene3D" id="1.25.40.120">
    <property type="entry name" value="Protein prenylyltransferase"/>
    <property type="match status" value="1"/>
</dbReference>
<reference evidence="5 6" key="1">
    <citation type="journal article" date="2018" name="Front. Microbiol.">
        <title>Genome-Wide Analysis of Corynespora cassiicola Leaf Fall Disease Putative Effectors.</title>
        <authorList>
            <person name="Lopez D."/>
            <person name="Ribeiro S."/>
            <person name="Label P."/>
            <person name="Fumanal B."/>
            <person name="Venisse J.S."/>
            <person name="Kohler A."/>
            <person name="de Oliveira R.R."/>
            <person name="Labutti K."/>
            <person name="Lipzen A."/>
            <person name="Lail K."/>
            <person name="Bauer D."/>
            <person name="Ohm R.A."/>
            <person name="Barry K.W."/>
            <person name="Spatafora J."/>
            <person name="Grigoriev I.V."/>
            <person name="Martin F.M."/>
            <person name="Pujade-Renaud V."/>
        </authorList>
    </citation>
    <scope>NUCLEOTIDE SEQUENCE [LARGE SCALE GENOMIC DNA]</scope>
    <source>
        <strain evidence="5 6">Philippines</strain>
    </source>
</reference>
<dbReference type="GO" id="GO:0008318">
    <property type="term" value="F:protein prenyltransferase activity"/>
    <property type="evidence" value="ECO:0007669"/>
    <property type="project" value="InterPro"/>
</dbReference>
<gene>
    <name evidence="5" type="ORF">BS50DRAFT_490555</name>
</gene>
<evidence type="ECO:0008006" key="7">
    <source>
        <dbReference type="Google" id="ProtNLM"/>
    </source>
</evidence>
<comment type="similarity">
    <text evidence="1">Belongs to the protein prenyltransferase subunit alpha family.</text>
</comment>
<evidence type="ECO:0000313" key="6">
    <source>
        <dbReference type="Proteomes" id="UP000240883"/>
    </source>
</evidence>
<keyword evidence="2" id="KW-0637">Prenyltransferase</keyword>
<evidence type="ECO:0000256" key="3">
    <source>
        <dbReference type="ARBA" id="ARBA00022679"/>
    </source>
</evidence>
<dbReference type="GO" id="GO:0005737">
    <property type="term" value="C:cytoplasm"/>
    <property type="evidence" value="ECO:0007669"/>
    <property type="project" value="TreeGrafter"/>
</dbReference>
<dbReference type="InterPro" id="IPR002088">
    <property type="entry name" value="Prenyl_trans_a"/>
</dbReference>
<dbReference type="EMBL" id="KZ678133">
    <property type="protein sequence ID" value="PSN68656.1"/>
    <property type="molecule type" value="Genomic_DNA"/>
</dbReference>
<evidence type="ECO:0000256" key="1">
    <source>
        <dbReference type="ARBA" id="ARBA00006734"/>
    </source>
</evidence>
<name>A0A2T2NTP7_CORCC</name>
<organism evidence="5 6">
    <name type="scientific">Corynespora cassiicola Philippines</name>
    <dbReference type="NCBI Taxonomy" id="1448308"/>
    <lineage>
        <taxon>Eukaryota</taxon>
        <taxon>Fungi</taxon>
        <taxon>Dikarya</taxon>
        <taxon>Ascomycota</taxon>
        <taxon>Pezizomycotina</taxon>
        <taxon>Dothideomycetes</taxon>
        <taxon>Pleosporomycetidae</taxon>
        <taxon>Pleosporales</taxon>
        <taxon>Corynesporascaceae</taxon>
        <taxon>Corynespora</taxon>
    </lineage>
</organism>
<keyword evidence="3" id="KW-0808">Transferase</keyword>
<dbReference type="SUPFAM" id="SSF48439">
    <property type="entry name" value="Protein prenylyltransferase"/>
    <property type="match status" value="1"/>
</dbReference>
<keyword evidence="6" id="KW-1185">Reference proteome</keyword>
<evidence type="ECO:0000313" key="5">
    <source>
        <dbReference type="EMBL" id="PSN68656.1"/>
    </source>
</evidence>
<dbReference type="PANTHER" id="PTHR11129">
    <property type="entry name" value="PROTEIN FARNESYLTRANSFERASE ALPHA SUBUNIT/RAB GERANYLGERANYL TRANSFERASE ALPHA SUBUNIT"/>
    <property type="match status" value="1"/>
</dbReference>
<keyword evidence="4" id="KW-0677">Repeat</keyword>
<dbReference type="Proteomes" id="UP000240883">
    <property type="component" value="Unassembled WGS sequence"/>
</dbReference>
<evidence type="ECO:0000256" key="2">
    <source>
        <dbReference type="ARBA" id="ARBA00022602"/>
    </source>
</evidence>